<accession>A0ABM9EPV8</accession>
<protein>
    <submittedName>
        <fullName evidence="1">Uncharacterized protein</fullName>
    </submittedName>
</protein>
<comment type="caution">
    <text evidence="1">The sequence shown here is derived from an EMBL/GenBank/DDBJ whole genome shotgun (WGS) entry which is preliminary data.</text>
</comment>
<reference evidence="1" key="1">
    <citation type="submission" date="2022-04" db="EMBL/GenBank/DDBJ databases">
        <authorList>
            <person name="Criscuolo A."/>
        </authorList>
    </citation>
    <scope>NUCLEOTIDE SEQUENCE</scope>
    <source>
        <strain evidence="1">CIP111895</strain>
    </source>
</reference>
<proteinExistence type="predicted"/>
<sequence length="84" mass="9927">MFGNWQALSLNISPFSFASPFFNGFAVSYDLCVYKKYKQLNNLKKESIDPRSVKIWSFRKIKKHVTYCDLLTSWECGLYFTSMF</sequence>
<evidence type="ECO:0000313" key="2">
    <source>
        <dbReference type="Proteomes" id="UP000838308"/>
    </source>
</evidence>
<gene>
    <name evidence="1" type="ORF">BACCIP111895_01322</name>
</gene>
<evidence type="ECO:0000313" key="1">
    <source>
        <dbReference type="EMBL" id="CAH2714168.1"/>
    </source>
</evidence>
<keyword evidence="2" id="KW-1185">Reference proteome</keyword>
<dbReference type="EMBL" id="CALBWS010000005">
    <property type="protein sequence ID" value="CAH2714168.1"/>
    <property type="molecule type" value="Genomic_DNA"/>
</dbReference>
<dbReference type="Proteomes" id="UP000838308">
    <property type="component" value="Unassembled WGS sequence"/>
</dbReference>
<organism evidence="1 2">
    <name type="scientific">Neobacillus rhizosphaerae</name>
    <dbReference type="NCBI Taxonomy" id="2880965"/>
    <lineage>
        <taxon>Bacteria</taxon>
        <taxon>Bacillati</taxon>
        <taxon>Bacillota</taxon>
        <taxon>Bacilli</taxon>
        <taxon>Bacillales</taxon>
        <taxon>Bacillaceae</taxon>
        <taxon>Neobacillus</taxon>
    </lineage>
</organism>
<name>A0ABM9EPV8_9BACI</name>